<dbReference type="EMBL" id="OZ075116">
    <property type="protein sequence ID" value="CAL5077519.1"/>
    <property type="molecule type" value="Genomic_DNA"/>
</dbReference>
<dbReference type="InterPro" id="IPR011043">
    <property type="entry name" value="Gal_Oxase/kelch_b-propeller"/>
</dbReference>
<sequence>MAAGPPPELMDEVVEEILLRIPTTDPAHLVRAAAACKRWWRLISGPGFGRRWLRKLHGAPLMLGVVRSIVYRGSFRVSFVPAFPFIPPRAGRRENNVLAVWNPVTDELREHPARPGLSGFYTAVLCAAAGGNLGCISGPFLVVVVGISHEDTCICVYSSESDAWGEQNSISHPYYFNHNVRGVYVGNTVYFVALQNTTSILEYDLGTREMAVIDPPPMSDDSIVLMTAEGGSLGCATEKGCRLHIWSREVGSDGLMGWSQRKVFRLRTLKPNGSDILKLDVVGFEDGSGVIYVGTDCGSFTTDLKSGHLREIQGIGGGEDIIPYMSFNDPALGVASASEGPRAGASSA</sequence>
<accession>A0ABC9FKY1</accession>
<keyword evidence="2" id="KW-1185">Reference proteome</keyword>
<evidence type="ECO:0000313" key="1">
    <source>
        <dbReference type="EMBL" id="CAL5077519.1"/>
    </source>
</evidence>
<evidence type="ECO:0000313" key="2">
    <source>
        <dbReference type="Proteomes" id="UP001497457"/>
    </source>
</evidence>
<protein>
    <recommendedName>
        <fullName evidence="3">F-box domain-containing protein</fullName>
    </recommendedName>
</protein>
<proteinExistence type="predicted"/>
<dbReference type="Proteomes" id="UP001497457">
    <property type="component" value="Chromosome 6rd"/>
</dbReference>
<evidence type="ECO:0008006" key="3">
    <source>
        <dbReference type="Google" id="ProtNLM"/>
    </source>
</evidence>
<dbReference type="PANTHER" id="PTHR32133">
    <property type="entry name" value="OS07G0120400 PROTEIN"/>
    <property type="match status" value="1"/>
</dbReference>
<dbReference type="InterPro" id="IPR036047">
    <property type="entry name" value="F-box-like_dom_sf"/>
</dbReference>
<dbReference type="AlphaFoldDB" id="A0ABC9FKY1"/>
<dbReference type="PANTHER" id="PTHR32133:SF386">
    <property type="entry name" value="F-BOX DOMAIN-CONTAINING PROTEIN"/>
    <property type="match status" value="1"/>
</dbReference>
<dbReference type="SUPFAM" id="SSF50965">
    <property type="entry name" value="Galactose oxidase, central domain"/>
    <property type="match status" value="1"/>
</dbReference>
<name>A0ABC9FKY1_9POAL</name>
<reference evidence="1 2" key="2">
    <citation type="submission" date="2024-10" db="EMBL/GenBank/DDBJ databases">
        <authorList>
            <person name="Ryan C."/>
        </authorList>
    </citation>
    <scope>NUCLEOTIDE SEQUENCE [LARGE SCALE GENOMIC DNA]</scope>
</reference>
<reference evidence="2" key="1">
    <citation type="submission" date="2024-06" db="EMBL/GenBank/DDBJ databases">
        <authorList>
            <person name="Ryan C."/>
        </authorList>
    </citation>
    <scope>NUCLEOTIDE SEQUENCE [LARGE SCALE GENOMIC DNA]</scope>
</reference>
<dbReference type="SUPFAM" id="SSF81383">
    <property type="entry name" value="F-box domain"/>
    <property type="match status" value="1"/>
</dbReference>
<organism evidence="1 2">
    <name type="scientific">Urochloa decumbens</name>
    <dbReference type="NCBI Taxonomy" id="240449"/>
    <lineage>
        <taxon>Eukaryota</taxon>
        <taxon>Viridiplantae</taxon>
        <taxon>Streptophyta</taxon>
        <taxon>Embryophyta</taxon>
        <taxon>Tracheophyta</taxon>
        <taxon>Spermatophyta</taxon>
        <taxon>Magnoliopsida</taxon>
        <taxon>Liliopsida</taxon>
        <taxon>Poales</taxon>
        <taxon>Poaceae</taxon>
        <taxon>PACMAD clade</taxon>
        <taxon>Panicoideae</taxon>
        <taxon>Panicodae</taxon>
        <taxon>Paniceae</taxon>
        <taxon>Melinidinae</taxon>
        <taxon>Urochloa</taxon>
    </lineage>
</organism>
<gene>
    <name evidence="1" type="ORF">URODEC1_LOCUS106692</name>
</gene>